<dbReference type="Pfam" id="PF13145">
    <property type="entry name" value="Rotamase_2"/>
    <property type="match status" value="1"/>
</dbReference>
<keyword evidence="11" id="KW-1185">Reference proteome</keyword>
<evidence type="ECO:0000256" key="3">
    <source>
        <dbReference type="ARBA" id="ARBA00013194"/>
    </source>
</evidence>
<dbReference type="Gene3D" id="3.10.50.40">
    <property type="match status" value="1"/>
</dbReference>
<comment type="similarity">
    <text evidence="2">Belongs to the PpiC/parvulin rotamase family.</text>
</comment>
<accession>A0A249PHM3</accession>
<dbReference type="eggNOG" id="COG0760">
    <property type="taxonomic scope" value="Bacteria"/>
</dbReference>
<evidence type="ECO:0000256" key="7">
    <source>
        <dbReference type="ARBA" id="ARBA00031484"/>
    </source>
</evidence>
<evidence type="ECO:0000313" key="11">
    <source>
        <dbReference type="Proteomes" id="UP000217211"/>
    </source>
</evidence>
<protein>
    <recommendedName>
        <fullName evidence="4">Parvulin-like PPIase</fullName>
        <ecNumber evidence="3">5.2.1.8</ecNumber>
    </recommendedName>
    <alternativeName>
        <fullName evidence="6">Peptidyl-prolyl cis-trans isomerase plp</fullName>
    </alternativeName>
    <alternativeName>
        <fullName evidence="7">Rotamase plp</fullName>
    </alternativeName>
</protein>
<evidence type="ECO:0000259" key="9">
    <source>
        <dbReference type="PROSITE" id="PS50198"/>
    </source>
</evidence>
<keyword evidence="8" id="KW-0413">Isomerase</keyword>
<comment type="catalytic activity">
    <reaction evidence="1">
        <text>[protein]-peptidylproline (omega=180) = [protein]-peptidylproline (omega=0)</text>
        <dbReference type="Rhea" id="RHEA:16237"/>
        <dbReference type="Rhea" id="RHEA-COMP:10747"/>
        <dbReference type="Rhea" id="RHEA-COMP:10748"/>
        <dbReference type="ChEBI" id="CHEBI:83833"/>
        <dbReference type="ChEBI" id="CHEBI:83834"/>
        <dbReference type="EC" id="5.2.1.8"/>
    </reaction>
</comment>
<reference evidence="10 11" key="1">
    <citation type="submission" date="2017-08" db="EMBL/GenBank/DDBJ databases">
        <title>Multipartite genome sequences of Sinorhizobium species nodulating soybeans.</title>
        <authorList>
            <person name="Tian C.F."/>
        </authorList>
    </citation>
    <scope>NUCLEOTIDE SEQUENCE [LARGE SCALE GENOMIC DNA]</scope>
    <source>
        <strain evidence="10 11">CCBAU 05684</strain>
        <plasmid evidence="11">psj05684b</plasmid>
    </source>
</reference>
<sequence length="289" mass="32566">MKLLKEPVVHFAIAGAALFVAHAWLNSDAGTGDRPEIRLDDGHLRWITETWTGQWGRAPSEEELRGLIAELIKEELLANEARALGLGEDDTIIRRRLAQKVTFLIEDTARLAEPTEDDLHQFYDAHPDRFRQEARVSFVHVFFSGSNRQDAAADARRVLAASNGLAQTAILEQGDQWLAEARLEDGRQSDIAAQFGPDFSQEVVALKEGEWSGPIESAFGQHLVHVSEIAPAALRPFAEVKDEVRAQWQDEERRRYQERYFAELLKKYEIVAAASVEPFIGRLSQEGIR</sequence>
<dbReference type="EMBL" id="CP023068">
    <property type="protein sequence ID" value="ASY65184.1"/>
    <property type="molecule type" value="Genomic_DNA"/>
</dbReference>
<evidence type="ECO:0000256" key="2">
    <source>
        <dbReference type="ARBA" id="ARBA00007656"/>
    </source>
</evidence>
<feature type="domain" description="PpiC" evidence="9">
    <location>
        <begin position="133"/>
        <end position="228"/>
    </location>
</feature>
<dbReference type="PROSITE" id="PS50198">
    <property type="entry name" value="PPIC_PPIASE_2"/>
    <property type="match status" value="1"/>
</dbReference>
<evidence type="ECO:0000313" key="10">
    <source>
        <dbReference type="EMBL" id="ASY65184.1"/>
    </source>
</evidence>
<dbReference type="InterPro" id="IPR050245">
    <property type="entry name" value="PrsA_foldase"/>
</dbReference>
<dbReference type="OrthoDB" id="196786at2"/>
<evidence type="ECO:0000256" key="4">
    <source>
        <dbReference type="ARBA" id="ARBA00018370"/>
    </source>
</evidence>
<dbReference type="RefSeq" id="WP_034856116.1">
    <property type="nucleotide sequence ID" value="NZ_AJQT01000068.1"/>
</dbReference>
<dbReference type="PANTHER" id="PTHR47245:SF2">
    <property type="entry name" value="PEPTIDYL-PROLYL CIS-TRANS ISOMERASE HP_0175-RELATED"/>
    <property type="match status" value="1"/>
</dbReference>
<dbReference type="SUPFAM" id="SSF54534">
    <property type="entry name" value="FKBP-like"/>
    <property type="match status" value="1"/>
</dbReference>
<gene>
    <name evidence="10" type="ORF">SJ05684_b42020</name>
</gene>
<keyword evidence="10" id="KW-0614">Plasmid</keyword>
<dbReference type="GO" id="GO:0003755">
    <property type="term" value="F:peptidyl-prolyl cis-trans isomerase activity"/>
    <property type="evidence" value="ECO:0007669"/>
    <property type="project" value="UniProtKB-KW"/>
</dbReference>
<dbReference type="InterPro" id="IPR000297">
    <property type="entry name" value="PPIase_PpiC"/>
</dbReference>
<dbReference type="PANTHER" id="PTHR47245">
    <property type="entry name" value="PEPTIDYLPROLYL ISOMERASE"/>
    <property type="match status" value="1"/>
</dbReference>
<dbReference type="STRING" id="716928.GCA_000261485_03408"/>
<dbReference type="Gene3D" id="1.10.4030.10">
    <property type="entry name" value="Porin chaperone SurA, peptide-binding domain"/>
    <property type="match status" value="1"/>
</dbReference>
<dbReference type="InterPro" id="IPR046357">
    <property type="entry name" value="PPIase_dom_sf"/>
</dbReference>
<dbReference type="Proteomes" id="UP000217211">
    <property type="component" value="Plasmid pSJ05684b"/>
</dbReference>
<proteinExistence type="inferred from homology"/>
<evidence type="ECO:0000256" key="1">
    <source>
        <dbReference type="ARBA" id="ARBA00000971"/>
    </source>
</evidence>
<evidence type="ECO:0000256" key="5">
    <source>
        <dbReference type="ARBA" id="ARBA00023110"/>
    </source>
</evidence>
<organism evidence="10 11">
    <name type="scientific">Sinorhizobium sojae CCBAU 05684</name>
    <dbReference type="NCBI Taxonomy" id="716928"/>
    <lineage>
        <taxon>Bacteria</taxon>
        <taxon>Pseudomonadati</taxon>
        <taxon>Pseudomonadota</taxon>
        <taxon>Alphaproteobacteria</taxon>
        <taxon>Hyphomicrobiales</taxon>
        <taxon>Rhizobiaceae</taxon>
        <taxon>Sinorhizobium/Ensifer group</taxon>
        <taxon>Sinorhizobium</taxon>
    </lineage>
</organism>
<name>A0A249PHM3_9HYPH</name>
<dbReference type="EC" id="5.2.1.8" evidence="3"/>
<evidence type="ECO:0000256" key="6">
    <source>
        <dbReference type="ARBA" id="ARBA00030642"/>
    </source>
</evidence>
<dbReference type="AlphaFoldDB" id="A0A249PHM3"/>
<dbReference type="KEGG" id="esj:SJ05684_b42020"/>
<geneLocation type="plasmid" evidence="11">
    <name>psj05684b</name>
</geneLocation>
<keyword evidence="5 8" id="KW-0697">Rotamase</keyword>
<evidence type="ECO:0000256" key="8">
    <source>
        <dbReference type="PROSITE-ProRule" id="PRU00278"/>
    </source>
</evidence>